<name>A0A2N8ZF48_9VIBR</name>
<dbReference type="GO" id="GO:0004222">
    <property type="term" value="F:metalloendopeptidase activity"/>
    <property type="evidence" value="ECO:0007669"/>
    <property type="project" value="TreeGrafter"/>
</dbReference>
<dbReference type="InterPro" id="IPR016047">
    <property type="entry name" value="M23ase_b-sheet_dom"/>
</dbReference>
<keyword evidence="5" id="KW-1185">Reference proteome</keyword>
<dbReference type="PANTHER" id="PTHR21666">
    <property type="entry name" value="PEPTIDASE-RELATED"/>
    <property type="match status" value="1"/>
</dbReference>
<feature type="domain" description="M23ase beta-sheet core" evidence="3">
    <location>
        <begin position="184"/>
        <end position="279"/>
    </location>
</feature>
<dbReference type="EMBL" id="LT960611">
    <property type="protein sequence ID" value="SON50518.1"/>
    <property type="molecule type" value="Genomic_DNA"/>
</dbReference>
<evidence type="ECO:0000256" key="2">
    <source>
        <dbReference type="SAM" id="Phobius"/>
    </source>
</evidence>
<dbReference type="OrthoDB" id="9805070at2"/>
<reference evidence="4 5" key="1">
    <citation type="submission" date="2017-10" db="EMBL/GenBank/DDBJ databases">
        <authorList>
            <person name="Banno H."/>
            <person name="Chua N.-H."/>
        </authorList>
    </citation>
    <scope>NUCLEOTIDE SEQUENCE [LARGE SCALE GENOMIC DNA]</scope>
    <source>
        <strain evidence="4">Vibrio tapetis CECT4600</strain>
    </source>
</reference>
<dbReference type="SUPFAM" id="SSF51261">
    <property type="entry name" value="Duplicated hybrid motif"/>
    <property type="match status" value="1"/>
</dbReference>
<dbReference type="Pfam" id="PF01551">
    <property type="entry name" value="Peptidase_M23"/>
    <property type="match status" value="1"/>
</dbReference>
<dbReference type="Proteomes" id="UP000235828">
    <property type="component" value="Chromosome A"/>
</dbReference>
<keyword evidence="2" id="KW-0472">Membrane</keyword>
<sequence>MPNNSIQISIPTRNGKEYFHMTRKAVWAFLLFITFSPALLVYGYFYSIDYQEVQNLKLNQMELNFESAQQQIGYLDGKSEQFETLYQAQIITNHSLAQELEDKKGQIVSLGQRVNDVETVLGLSYDESQNSDLSLEDRIDAAAIDSAVRATLFRLIPNQAPMEFRRISSEYGYRTHPITKKRHFHRGLDMTCQTGEPIYAPADGVVEFTRPSNQGYGNYLKLRHSFGFMTSYAHMKSFNVRSGQFISKGDLVGQCGNSGISTGAHLHYEVRFLGRTLNPANFVNWNAEQFDQMFENERSINWSALLDVVNKVVKQQVLLTQQPTEQSSLESETIVAPETASNTSVDMAITQ</sequence>
<dbReference type="RefSeq" id="WP_102522988.1">
    <property type="nucleotide sequence ID" value="NZ_LT960611.1"/>
</dbReference>
<evidence type="ECO:0000313" key="4">
    <source>
        <dbReference type="EMBL" id="SON50518.1"/>
    </source>
</evidence>
<dbReference type="InterPro" id="IPR050570">
    <property type="entry name" value="Cell_wall_metabolism_enzyme"/>
</dbReference>
<keyword evidence="2" id="KW-1133">Transmembrane helix</keyword>
<dbReference type="InterPro" id="IPR011055">
    <property type="entry name" value="Dup_hybrid_motif"/>
</dbReference>
<evidence type="ECO:0000256" key="1">
    <source>
        <dbReference type="ARBA" id="ARBA00022729"/>
    </source>
</evidence>
<evidence type="ECO:0000313" key="5">
    <source>
        <dbReference type="Proteomes" id="UP000235828"/>
    </source>
</evidence>
<keyword evidence="2" id="KW-0812">Transmembrane</keyword>
<dbReference type="PANTHER" id="PTHR21666:SF289">
    <property type="entry name" value="L-ALA--D-GLU ENDOPEPTIDASE"/>
    <property type="match status" value="1"/>
</dbReference>
<dbReference type="FunFam" id="2.70.70.10:FF:000006">
    <property type="entry name" value="M23 family peptidase"/>
    <property type="match status" value="1"/>
</dbReference>
<dbReference type="Gene3D" id="2.70.70.10">
    <property type="entry name" value="Glucose Permease (Domain IIA)"/>
    <property type="match status" value="1"/>
</dbReference>
<accession>A0A2N8ZF48</accession>
<dbReference type="CDD" id="cd12797">
    <property type="entry name" value="M23_peptidase"/>
    <property type="match status" value="1"/>
</dbReference>
<gene>
    <name evidence="4" type="ORF">VTAP4600_A2545</name>
</gene>
<feature type="transmembrane region" description="Helical" evidence="2">
    <location>
        <begin position="25"/>
        <end position="45"/>
    </location>
</feature>
<dbReference type="AlphaFoldDB" id="A0A2N8ZF48"/>
<protein>
    <submittedName>
        <fullName evidence="4">Putative Peptidase M23</fullName>
    </submittedName>
</protein>
<organism evidence="4 5">
    <name type="scientific">Vibrio tapetis subsp. tapetis</name>
    <dbReference type="NCBI Taxonomy" id="1671868"/>
    <lineage>
        <taxon>Bacteria</taxon>
        <taxon>Pseudomonadati</taxon>
        <taxon>Pseudomonadota</taxon>
        <taxon>Gammaproteobacteria</taxon>
        <taxon>Vibrionales</taxon>
        <taxon>Vibrionaceae</taxon>
        <taxon>Vibrio</taxon>
    </lineage>
</organism>
<proteinExistence type="predicted"/>
<evidence type="ECO:0000259" key="3">
    <source>
        <dbReference type="Pfam" id="PF01551"/>
    </source>
</evidence>
<keyword evidence="1" id="KW-0732">Signal</keyword>
<dbReference type="KEGG" id="vta:A2545"/>